<dbReference type="EMBL" id="QGNW01000580">
    <property type="protein sequence ID" value="RVW67512.1"/>
    <property type="molecule type" value="Genomic_DNA"/>
</dbReference>
<dbReference type="Proteomes" id="UP000288805">
    <property type="component" value="Unassembled WGS sequence"/>
</dbReference>
<dbReference type="InterPro" id="IPR027417">
    <property type="entry name" value="P-loop_NTPase"/>
</dbReference>
<protein>
    <submittedName>
        <fullName evidence="2">Replication factor C subunit 3</fullName>
    </submittedName>
</protein>
<sequence length="645" mass="73373">MSILCLQSQLCTAMPKPPIPRSASDSLISKLHLPSSSRSFSSSLPSSRPSSSWRKRVFKQALSSPGKNNLSRHSDLTEESLEAYNRRNEFSPSPYYRGLTDSSLYISRQRAPSSPGRESHATTVATSSSISTLIIKVQKWTTTCFTSKSGRGEEDDVKKPRVEAKPAASSSSSSKSRGTVLTVMKEESCSLGISNDVVSVNPEKPLRERVSEVEVPAPIISRKKVVFAENGETVSDEKGKNKDFTWADKYRPKALSDFICNRDKAVQLQDLVKVEQHPHFIFEGLAGVGKKTMISAFLREVFGHDRVQTREECKEFYLKGESIRSIRVNVKVSCHHIEVNLSDLKGYEKQVIVQLIHETGNNRANKAVRVNQEVQCNQDNRYGNLLNIFTAIVLYEAEKLSTEALLYFKWLLDKYEGHNMVFFSCSDTSKLQPIKSLCTMVQLLPPSDEEIVEVLELIAKQESINLPRELAEKIVGNSKNNLRQAIRSFEATWKFKYPFEEDQEIRTGWEDDIARIAKNIIEEQTPKQLYNIRGKLQKLTEHNVASEFIYKTLVAQLKMQLNCSYLQIRFDSIFDDYYREEGSMQKEDGSMLETDRSFVRNRHEEMGKRLNDPTRKNAHDVLKIEESIAKFMSCYKSLLSNQGVP</sequence>
<dbReference type="FunFam" id="1.20.272.10:FF:000054">
    <property type="match status" value="1"/>
</dbReference>
<dbReference type="Gene3D" id="1.10.8.60">
    <property type="match status" value="1"/>
</dbReference>
<proteinExistence type="predicted"/>
<dbReference type="AlphaFoldDB" id="A0A438G5M6"/>
<evidence type="ECO:0000256" key="1">
    <source>
        <dbReference type="SAM" id="MobiDB-lite"/>
    </source>
</evidence>
<evidence type="ECO:0000313" key="2">
    <source>
        <dbReference type="EMBL" id="RVW67512.1"/>
    </source>
</evidence>
<dbReference type="SUPFAM" id="SSF48019">
    <property type="entry name" value="post-AAA+ oligomerization domain-like"/>
    <property type="match status" value="1"/>
</dbReference>
<dbReference type="Gene3D" id="1.20.272.10">
    <property type="match status" value="1"/>
</dbReference>
<feature type="region of interest" description="Disordered" evidence="1">
    <location>
        <begin position="146"/>
        <end position="179"/>
    </location>
</feature>
<dbReference type="InterPro" id="IPR008921">
    <property type="entry name" value="DNA_pol3_clamp-load_cplx_C"/>
</dbReference>
<dbReference type="SUPFAM" id="SSF52540">
    <property type="entry name" value="P-loop containing nucleoside triphosphate hydrolases"/>
    <property type="match status" value="1"/>
</dbReference>
<dbReference type="PANTHER" id="PTHR11669">
    <property type="entry name" value="REPLICATION FACTOR C / DNA POLYMERASE III GAMMA-TAU SUBUNIT"/>
    <property type="match status" value="1"/>
</dbReference>
<dbReference type="PANTHER" id="PTHR11669:SF52">
    <property type="entry name" value="OS10G0574500 PROTEIN"/>
    <property type="match status" value="1"/>
</dbReference>
<organism evidence="2 3">
    <name type="scientific">Vitis vinifera</name>
    <name type="common">Grape</name>
    <dbReference type="NCBI Taxonomy" id="29760"/>
    <lineage>
        <taxon>Eukaryota</taxon>
        <taxon>Viridiplantae</taxon>
        <taxon>Streptophyta</taxon>
        <taxon>Embryophyta</taxon>
        <taxon>Tracheophyta</taxon>
        <taxon>Spermatophyta</taxon>
        <taxon>Magnoliopsida</taxon>
        <taxon>eudicotyledons</taxon>
        <taxon>Gunneridae</taxon>
        <taxon>Pentapetalae</taxon>
        <taxon>rosids</taxon>
        <taxon>Vitales</taxon>
        <taxon>Vitaceae</taxon>
        <taxon>Viteae</taxon>
        <taxon>Vitis</taxon>
    </lineage>
</organism>
<dbReference type="GO" id="GO:0003677">
    <property type="term" value="F:DNA binding"/>
    <property type="evidence" value="ECO:0007669"/>
    <property type="project" value="InterPro"/>
</dbReference>
<feature type="compositionally biased region" description="Basic and acidic residues" evidence="1">
    <location>
        <begin position="150"/>
        <end position="164"/>
    </location>
</feature>
<dbReference type="GO" id="GO:0006260">
    <property type="term" value="P:DNA replication"/>
    <property type="evidence" value="ECO:0007669"/>
    <property type="project" value="InterPro"/>
</dbReference>
<comment type="caution">
    <text evidence="2">The sequence shown here is derived from an EMBL/GenBank/DDBJ whole genome shotgun (WGS) entry which is preliminary data.</text>
</comment>
<gene>
    <name evidence="2" type="primary">RFC3_4</name>
    <name evidence="2" type="ORF">CK203_063098</name>
</gene>
<evidence type="ECO:0000313" key="3">
    <source>
        <dbReference type="Proteomes" id="UP000288805"/>
    </source>
</evidence>
<name>A0A438G5M6_VITVI</name>
<reference evidence="2 3" key="1">
    <citation type="journal article" date="2018" name="PLoS Genet.">
        <title>Population sequencing reveals clonal diversity and ancestral inbreeding in the grapevine cultivar Chardonnay.</title>
        <authorList>
            <person name="Roach M.J."/>
            <person name="Johnson D.L."/>
            <person name="Bohlmann J."/>
            <person name="van Vuuren H.J."/>
            <person name="Jones S.J."/>
            <person name="Pretorius I.S."/>
            <person name="Schmidt S.A."/>
            <person name="Borneman A.R."/>
        </authorList>
    </citation>
    <scope>NUCLEOTIDE SEQUENCE [LARGE SCALE GENOMIC DNA]</scope>
    <source>
        <strain evidence="3">cv. Chardonnay</strain>
        <tissue evidence="2">Leaf</tissue>
    </source>
</reference>
<dbReference type="InterPro" id="IPR050238">
    <property type="entry name" value="DNA_Rep/Repair_Clamp_Loader"/>
</dbReference>
<accession>A0A438G5M6</accession>
<dbReference type="FunFam" id="1.10.8.60:FF:000030">
    <property type="entry name" value="replication factor C subunit 3"/>
    <property type="match status" value="1"/>
</dbReference>
<dbReference type="Gene3D" id="3.40.50.300">
    <property type="entry name" value="P-loop containing nucleotide triphosphate hydrolases"/>
    <property type="match status" value="1"/>
</dbReference>
<dbReference type="Pfam" id="PF21960">
    <property type="entry name" value="RCF1-5-like_lid"/>
    <property type="match status" value="1"/>
</dbReference>